<keyword evidence="2" id="KW-1185">Reference proteome</keyword>
<dbReference type="PANTHER" id="PTHR42194:SF1">
    <property type="entry name" value="UPF0276 PROTEIN HI_1600"/>
    <property type="match status" value="1"/>
</dbReference>
<accession>A0A318JII5</accession>
<dbReference type="Gene3D" id="3.20.20.150">
    <property type="entry name" value="Divalent-metal-dependent TIM barrel enzymes"/>
    <property type="match status" value="1"/>
</dbReference>
<dbReference type="InterPro" id="IPR036237">
    <property type="entry name" value="Xyl_isomerase-like_sf"/>
</dbReference>
<name>A0A318JII5_9BURK</name>
<organism evidence="1 2">
    <name type="scientific">Undibacterium pigrum</name>
    <dbReference type="NCBI Taxonomy" id="401470"/>
    <lineage>
        <taxon>Bacteria</taxon>
        <taxon>Pseudomonadati</taxon>
        <taxon>Pseudomonadota</taxon>
        <taxon>Betaproteobacteria</taxon>
        <taxon>Burkholderiales</taxon>
        <taxon>Oxalobacteraceae</taxon>
        <taxon>Undibacterium</taxon>
    </lineage>
</organism>
<dbReference type="NCBIfam" id="NF003818">
    <property type="entry name" value="PRK05409.1"/>
    <property type="match status" value="1"/>
</dbReference>
<dbReference type="EMBL" id="QJKB01000001">
    <property type="protein sequence ID" value="PXX47133.1"/>
    <property type="molecule type" value="Genomic_DNA"/>
</dbReference>
<dbReference type="RefSeq" id="WP_110253541.1">
    <property type="nucleotide sequence ID" value="NZ_QJKB01000001.1"/>
</dbReference>
<proteinExistence type="predicted"/>
<comment type="caution">
    <text evidence="1">The sequence shown here is derived from an EMBL/GenBank/DDBJ whole genome shotgun (WGS) entry which is preliminary data.</text>
</comment>
<dbReference type="InterPro" id="IPR007801">
    <property type="entry name" value="MbnB/TglH/ChrH"/>
</dbReference>
<dbReference type="Pfam" id="PF05114">
    <property type="entry name" value="MbnB_TglH_ChrH"/>
    <property type="match status" value="1"/>
</dbReference>
<reference evidence="1 2" key="1">
    <citation type="submission" date="2018-05" db="EMBL/GenBank/DDBJ databases">
        <title>Genomic Encyclopedia of Type Strains, Phase IV (KMG-IV): sequencing the most valuable type-strain genomes for metagenomic binning, comparative biology and taxonomic classification.</title>
        <authorList>
            <person name="Goeker M."/>
        </authorList>
    </citation>
    <scope>NUCLEOTIDE SEQUENCE [LARGE SCALE GENOMIC DNA]</scope>
    <source>
        <strain evidence="1 2">DSM 19792</strain>
    </source>
</reference>
<dbReference type="Proteomes" id="UP000247792">
    <property type="component" value="Unassembled WGS sequence"/>
</dbReference>
<evidence type="ECO:0000313" key="1">
    <source>
        <dbReference type="EMBL" id="PXX47133.1"/>
    </source>
</evidence>
<protein>
    <submittedName>
        <fullName evidence="1">Uncharacterized protein</fullName>
    </submittedName>
</protein>
<dbReference type="PANTHER" id="PTHR42194">
    <property type="entry name" value="UPF0276 PROTEIN HI_1600"/>
    <property type="match status" value="1"/>
</dbReference>
<dbReference type="SUPFAM" id="SSF51658">
    <property type="entry name" value="Xylose isomerase-like"/>
    <property type="match status" value="1"/>
</dbReference>
<evidence type="ECO:0000313" key="2">
    <source>
        <dbReference type="Proteomes" id="UP000247792"/>
    </source>
</evidence>
<dbReference type="OrthoDB" id="9763101at2"/>
<sequence>MPEPYTTHNLQPRLGLPNLGLGVGLRNTHFEHILEHGAGVAWFEVITENFIDNYGYARHVLERIAHTCPIVMHGVSLSIGSTDALNLDYLKKLRQLAKELQPVWISDHLCWTGAAAMNTHDLLPLPLNEATLAHVAERVRIVQDFLERPLIIENPSTYVEFEQSNMAEDEFLSRLTEKTGCGLLLDVNNVYVSAYNHGFDAERYIRNLPADRIVQIHLAGPSQHGDYMIDTHDQPVPTPVWHLYALAQTLTGGVSTLLEWDASIPDYPDLLAELDKARLVMTGHFPEMKINAASGSSISTPLHFQLEELSTS</sequence>
<dbReference type="AlphaFoldDB" id="A0A318JII5"/>
<gene>
    <name evidence="1" type="ORF">DFR42_101709</name>
</gene>